<dbReference type="InterPro" id="IPR011009">
    <property type="entry name" value="Kinase-like_dom_sf"/>
</dbReference>
<dbReference type="PANTHER" id="PTHR24055">
    <property type="entry name" value="MITOGEN-ACTIVATED PROTEIN KINASE"/>
    <property type="match status" value="1"/>
</dbReference>
<organism evidence="24 25">
    <name type="scientific">Glossina palpalis gambiensis</name>
    <dbReference type="NCBI Taxonomy" id="67801"/>
    <lineage>
        <taxon>Eukaryota</taxon>
        <taxon>Metazoa</taxon>
        <taxon>Ecdysozoa</taxon>
        <taxon>Arthropoda</taxon>
        <taxon>Hexapoda</taxon>
        <taxon>Insecta</taxon>
        <taxon>Pterygota</taxon>
        <taxon>Neoptera</taxon>
        <taxon>Endopterygota</taxon>
        <taxon>Diptera</taxon>
        <taxon>Brachycera</taxon>
        <taxon>Muscomorpha</taxon>
        <taxon>Hippoboscoidea</taxon>
        <taxon>Glossinidae</taxon>
        <taxon>Glossina</taxon>
    </lineage>
</organism>
<evidence type="ECO:0000256" key="19">
    <source>
        <dbReference type="ARBA" id="ARBA00047899"/>
    </source>
</evidence>
<dbReference type="SMART" id="SM00220">
    <property type="entry name" value="S_TKc"/>
    <property type="match status" value="1"/>
</dbReference>
<keyword evidence="17" id="KW-0539">Nucleus</keyword>
<dbReference type="EMBL" id="JXJN01016540">
    <property type="status" value="NOT_ANNOTATED_CDS"/>
    <property type="molecule type" value="Genomic_DNA"/>
</dbReference>
<reference evidence="25" key="1">
    <citation type="submission" date="2015-01" db="EMBL/GenBank/DDBJ databases">
        <authorList>
            <person name="Aksoy S."/>
            <person name="Warren W."/>
            <person name="Wilson R.K."/>
        </authorList>
    </citation>
    <scope>NUCLEOTIDE SEQUENCE [LARGE SCALE GENOMIC DNA]</scope>
    <source>
        <strain evidence="25">IAEA</strain>
    </source>
</reference>
<dbReference type="CDD" id="cd07830">
    <property type="entry name" value="STKc_MAK_like"/>
    <property type="match status" value="1"/>
</dbReference>
<evidence type="ECO:0000256" key="4">
    <source>
        <dbReference type="ARBA" id="ARBA00004245"/>
    </source>
</evidence>
<dbReference type="EMBL" id="JXJN01016539">
    <property type="status" value="NOT_ANNOTATED_CDS"/>
    <property type="molecule type" value="Genomic_DNA"/>
</dbReference>
<dbReference type="FunFam" id="1.10.510.10:FF:000104">
    <property type="entry name" value="serine/threonine-protein kinase MAK isoform X1"/>
    <property type="match status" value="1"/>
</dbReference>
<evidence type="ECO:0000313" key="24">
    <source>
        <dbReference type="EnsemblMetazoa" id="GPPI034138-PA"/>
    </source>
</evidence>
<keyword evidence="7" id="KW-0963">Cytoplasm</keyword>
<keyword evidence="12 21" id="KW-0547">Nucleotide-binding</keyword>
<dbReference type="InterPro" id="IPR017441">
    <property type="entry name" value="Protein_kinase_ATP_BS"/>
</dbReference>
<evidence type="ECO:0000256" key="14">
    <source>
        <dbReference type="ARBA" id="ARBA00022840"/>
    </source>
</evidence>
<dbReference type="GO" id="GO:0046872">
    <property type="term" value="F:metal ion binding"/>
    <property type="evidence" value="ECO:0007669"/>
    <property type="project" value="UniProtKB-KW"/>
</dbReference>
<dbReference type="GO" id="GO:0004674">
    <property type="term" value="F:protein serine/threonine kinase activity"/>
    <property type="evidence" value="ECO:0007669"/>
    <property type="project" value="UniProtKB-KW"/>
</dbReference>
<dbReference type="InterPro" id="IPR008271">
    <property type="entry name" value="Ser/Thr_kinase_AS"/>
</dbReference>
<feature type="binding site" evidence="21">
    <location>
        <position position="33"/>
    </location>
    <ligand>
        <name>ATP</name>
        <dbReference type="ChEBI" id="CHEBI:30616"/>
    </ligand>
</feature>
<accession>A0A1B0BLS2</accession>
<comment type="catalytic activity">
    <reaction evidence="20">
        <text>L-seryl-[protein] + ATP = O-phospho-L-seryl-[protein] + ADP + H(+)</text>
        <dbReference type="Rhea" id="RHEA:17989"/>
        <dbReference type="Rhea" id="RHEA-COMP:9863"/>
        <dbReference type="Rhea" id="RHEA-COMP:11604"/>
        <dbReference type="ChEBI" id="CHEBI:15378"/>
        <dbReference type="ChEBI" id="CHEBI:29999"/>
        <dbReference type="ChEBI" id="CHEBI:30616"/>
        <dbReference type="ChEBI" id="CHEBI:83421"/>
        <dbReference type="ChEBI" id="CHEBI:456216"/>
        <dbReference type="EC" id="2.7.11.1"/>
    </reaction>
</comment>
<evidence type="ECO:0000256" key="15">
    <source>
        <dbReference type="ARBA" id="ARBA00022842"/>
    </source>
</evidence>
<keyword evidence="14 21" id="KW-0067">ATP-binding</keyword>
<dbReference type="GO" id="GO:0005524">
    <property type="term" value="F:ATP binding"/>
    <property type="evidence" value="ECO:0007669"/>
    <property type="project" value="UniProtKB-UniRule"/>
</dbReference>
<dbReference type="Gene3D" id="3.30.200.20">
    <property type="entry name" value="Phosphorylase Kinase, domain 1"/>
    <property type="match status" value="1"/>
</dbReference>
<keyword evidence="13" id="KW-0418">Kinase</keyword>
<keyword evidence="9" id="KW-0597">Phosphoprotein</keyword>
<evidence type="ECO:0000259" key="23">
    <source>
        <dbReference type="PROSITE" id="PS50011"/>
    </source>
</evidence>
<dbReference type="Pfam" id="PF00069">
    <property type="entry name" value="Pkinase"/>
    <property type="match status" value="1"/>
</dbReference>
<evidence type="ECO:0000256" key="11">
    <source>
        <dbReference type="ARBA" id="ARBA00022723"/>
    </source>
</evidence>
<evidence type="ECO:0000256" key="21">
    <source>
        <dbReference type="PROSITE-ProRule" id="PRU10141"/>
    </source>
</evidence>
<dbReference type="Gene3D" id="1.10.510.10">
    <property type="entry name" value="Transferase(Phosphotransferase) domain 1"/>
    <property type="match status" value="1"/>
</dbReference>
<evidence type="ECO:0000256" key="7">
    <source>
        <dbReference type="ARBA" id="ARBA00022490"/>
    </source>
</evidence>
<dbReference type="PROSITE" id="PS00108">
    <property type="entry name" value="PROTEIN_KINASE_ST"/>
    <property type="match status" value="1"/>
</dbReference>
<keyword evidence="8" id="KW-0723">Serine/threonine-protein kinase</keyword>
<dbReference type="AlphaFoldDB" id="A0A1B0BLS2"/>
<keyword evidence="15" id="KW-0460">Magnesium</keyword>
<sequence>MNRYITLSQLGDGTYGTVVLGQRKDTGEKVAIKRMKRKYYSWEEAMNLREVKSLKKLSHPNIVKLKEVIRENDNLYFVFEYMKENLYQMIKDRDTHLPEPTLKSILFQVLTGLAFMHRHGFFHRDLKPENLLCSGPELIKIADFGLAREIRSRPPFTDYVSTRWYRAPEVLLHSTNYGSSIDLWAIGCIMAELYTFRPLFPGSSEVDQLYKICSVLGTPDKSDWLEGYRLASSIHFHYPDCVKMPLNTVVNRCSQAGLNLLEDLLLYDPDKRPTAQQSLKYPYFNLMKRISPMAAAKANVKLSAKHAANTGLMQSYSNTVLPMQNKLHAITDTIHQSNNLSMSNNNNISVANITDIATKTITTTTTTTTMTTTTTTITTTTITTKNANTVKNVSQVQIPKISFLTMDTGNALNATSYEKKALQSDQPAVLHNNSNADATTIKNEGMRYNTILGPASNVYLTTGNPSQNTDNLARNEAVNDIFLNRNVMHLFGLQQPPVLVQHPNVSFHSSNLSKRFENPIYANNNRNYTLYETVAKNAKNSAQMAGYYVYKRLNDVGADAQRVNAVKVYDMFSKAGQRPQLAMNASNILIRNSCEPTIVNGADVQLSTHASQNFFIANKDIARNEGYVEVKKINDNNDQNFNKDDELGTILGSKMKTSAKRHKNAKSNLLLEDLFGHLSMESDGSDMKNSTLSDLSDKMAAATRSSSLPIKNHLPSSLEANQGTRTNSLSTNADRSAKNDDNYAVTVNADYQFWPIRCKVPENNKILFPWDETNKTEDEKLSAWMVSDNGKCNYNNII</sequence>
<dbReference type="GO" id="GO:0005929">
    <property type="term" value="C:cilium"/>
    <property type="evidence" value="ECO:0007669"/>
    <property type="project" value="UniProtKB-SubCell"/>
</dbReference>
<name>A0A1B0BLS2_9MUSC</name>
<proteinExistence type="inferred from homology"/>
<evidence type="ECO:0000256" key="5">
    <source>
        <dbReference type="ARBA" id="ARBA00006485"/>
    </source>
</evidence>
<dbReference type="Proteomes" id="UP000092460">
    <property type="component" value="Unassembled WGS sequence"/>
</dbReference>
<dbReference type="FunFam" id="3.30.200.20:FF:000071">
    <property type="entry name" value="serine/threonine-protein kinase MAK isoform X1"/>
    <property type="match status" value="1"/>
</dbReference>
<protein>
    <recommendedName>
        <fullName evidence="6">non-specific serine/threonine protein kinase</fullName>
        <ecNumber evidence="6">2.7.11.1</ecNumber>
    </recommendedName>
</protein>
<evidence type="ECO:0000256" key="22">
    <source>
        <dbReference type="SAM" id="MobiDB-lite"/>
    </source>
</evidence>
<evidence type="ECO:0000256" key="17">
    <source>
        <dbReference type="ARBA" id="ARBA00023242"/>
    </source>
</evidence>
<dbReference type="GO" id="GO:0005856">
    <property type="term" value="C:cytoskeleton"/>
    <property type="evidence" value="ECO:0007669"/>
    <property type="project" value="UniProtKB-SubCell"/>
</dbReference>
<dbReference type="EC" id="2.7.11.1" evidence="6"/>
<evidence type="ECO:0000256" key="2">
    <source>
        <dbReference type="ARBA" id="ARBA00004123"/>
    </source>
</evidence>
<dbReference type="PROSITE" id="PS00107">
    <property type="entry name" value="PROTEIN_KINASE_ATP"/>
    <property type="match status" value="1"/>
</dbReference>
<comment type="cofactor">
    <cofactor evidence="1">
        <name>Mg(2+)</name>
        <dbReference type="ChEBI" id="CHEBI:18420"/>
    </cofactor>
</comment>
<feature type="domain" description="Protein kinase" evidence="23">
    <location>
        <begin position="4"/>
        <end position="284"/>
    </location>
</feature>
<dbReference type="InterPro" id="IPR050117">
    <property type="entry name" value="MAPK"/>
</dbReference>
<evidence type="ECO:0000256" key="20">
    <source>
        <dbReference type="ARBA" id="ARBA00048679"/>
    </source>
</evidence>
<keyword evidence="11" id="KW-0479">Metal-binding</keyword>
<dbReference type="VEuPathDB" id="VectorBase:GPPI034138"/>
<comment type="similarity">
    <text evidence="5">Belongs to the protein kinase superfamily. CMGC Ser/Thr protein kinase family. CDC2/CDKX subfamily.</text>
</comment>
<dbReference type="SUPFAM" id="SSF56112">
    <property type="entry name" value="Protein kinase-like (PK-like)"/>
    <property type="match status" value="1"/>
</dbReference>
<comment type="catalytic activity">
    <reaction evidence="19">
        <text>L-threonyl-[protein] + ATP = O-phospho-L-threonyl-[protein] + ADP + H(+)</text>
        <dbReference type="Rhea" id="RHEA:46608"/>
        <dbReference type="Rhea" id="RHEA-COMP:11060"/>
        <dbReference type="Rhea" id="RHEA-COMP:11605"/>
        <dbReference type="ChEBI" id="CHEBI:15378"/>
        <dbReference type="ChEBI" id="CHEBI:30013"/>
        <dbReference type="ChEBI" id="CHEBI:30616"/>
        <dbReference type="ChEBI" id="CHEBI:61977"/>
        <dbReference type="ChEBI" id="CHEBI:456216"/>
        <dbReference type="EC" id="2.7.11.1"/>
    </reaction>
</comment>
<feature type="region of interest" description="Disordered" evidence="22">
    <location>
        <begin position="704"/>
        <end position="737"/>
    </location>
</feature>
<evidence type="ECO:0000256" key="3">
    <source>
        <dbReference type="ARBA" id="ARBA00004138"/>
    </source>
</evidence>
<evidence type="ECO:0000256" key="13">
    <source>
        <dbReference type="ARBA" id="ARBA00022777"/>
    </source>
</evidence>
<evidence type="ECO:0000256" key="12">
    <source>
        <dbReference type="ARBA" id="ARBA00022741"/>
    </source>
</evidence>
<evidence type="ECO:0000256" key="9">
    <source>
        <dbReference type="ARBA" id="ARBA00022553"/>
    </source>
</evidence>
<dbReference type="GO" id="GO:0005634">
    <property type="term" value="C:nucleus"/>
    <property type="evidence" value="ECO:0007669"/>
    <property type="project" value="UniProtKB-SubCell"/>
</dbReference>
<evidence type="ECO:0000256" key="16">
    <source>
        <dbReference type="ARBA" id="ARBA00023212"/>
    </source>
</evidence>
<evidence type="ECO:0000256" key="10">
    <source>
        <dbReference type="ARBA" id="ARBA00022679"/>
    </source>
</evidence>
<evidence type="ECO:0000313" key="25">
    <source>
        <dbReference type="Proteomes" id="UP000092460"/>
    </source>
</evidence>
<dbReference type="InterPro" id="IPR000719">
    <property type="entry name" value="Prot_kinase_dom"/>
</dbReference>
<evidence type="ECO:0000256" key="1">
    <source>
        <dbReference type="ARBA" id="ARBA00001946"/>
    </source>
</evidence>
<evidence type="ECO:0000256" key="6">
    <source>
        <dbReference type="ARBA" id="ARBA00012513"/>
    </source>
</evidence>
<keyword evidence="18" id="KW-0966">Cell projection</keyword>
<feature type="compositionally biased region" description="Polar residues" evidence="22">
    <location>
        <begin position="704"/>
        <end position="734"/>
    </location>
</feature>
<reference evidence="24" key="2">
    <citation type="submission" date="2020-05" db="UniProtKB">
        <authorList>
            <consortium name="EnsemblMetazoa"/>
        </authorList>
    </citation>
    <scope>IDENTIFICATION</scope>
    <source>
        <strain evidence="24">IAEA</strain>
    </source>
</reference>
<keyword evidence="16" id="KW-0206">Cytoskeleton</keyword>
<dbReference type="EnsemblMetazoa" id="GPPI034138-RA">
    <property type="protein sequence ID" value="GPPI034138-PA"/>
    <property type="gene ID" value="GPPI034138"/>
</dbReference>
<keyword evidence="10" id="KW-0808">Transferase</keyword>
<dbReference type="PROSITE" id="PS50011">
    <property type="entry name" value="PROTEIN_KINASE_DOM"/>
    <property type="match status" value="1"/>
</dbReference>
<keyword evidence="25" id="KW-1185">Reference proteome</keyword>
<evidence type="ECO:0000256" key="18">
    <source>
        <dbReference type="ARBA" id="ARBA00023273"/>
    </source>
</evidence>
<dbReference type="STRING" id="67801.A0A1B0BLS2"/>
<comment type="subcellular location">
    <subcellularLocation>
        <location evidence="3">Cell projection</location>
        <location evidence="3">Cilium</location>
    </subcellularLocation>
    <subcellularLocation>
        <location evidence="4">Cytoplasm</location>
        <location evidence="4">Cytoskeleton</location>
    </subcellularLocation>
    <subcellularLocation>
        <location evidence="2">Nucleus</location>
    </subcellularLocation>
</comment>
<evidence type="ECO:0000256" key="8">
    <source>
        <dbReference type="ARBA" id="ARBA00022527"/>
    </source>
</evidence>